<keyword evidence="4" id="KW-0378">Hydrolase</keyword>
<accession>A0A5M4B133</accession>
<dbReference type="SUPFAM" id="SSF53474">
    <property type="entry name" value="alpha/beta-Hydrolases"/>
    <property type="match status" value="1"/>
</dbReference>
<feature type="domain" description="Peptidase S9A N-terminal" evidence="8">
    <location>
        <begin position="23"/>
        <end position="419"/>
    </location>
</feature>
<dbReference type="GO" id="GO:0070012">
    <property type="term" value="F:oligopeptidase activity"/>
    <property type="evidence" value="ECO:0007669"/>
    <property type="project" value="TreeGrafter"/>
</dbReference>
<keyword evidence="6" id="KW-0732">Signal</keyword>
<name>A0A5M4B133_9BACT</name>
<dbReference type="AlphaFoldDB" id="A0A5M4B133"/>
<evidence type="ECO:0000256" key="2">
    <source>
        <dbReference type="ARBA" id="ARBA00011897"/>
    </source>
</evidence>
<evidence type="ECO:0000313" key="10">
    <source>
        <dbReference type="Proteomes" id="UP000391834"/>
    </source>
</evidence>
<comment type="catalytic activity">
    <reaction evidence="1">
        <text>Hydrolysis of Pro-|-Xaa &gt;&gt; Ala-|-Xaa in oligopeptides.</text>
        <dbReference type="EC" id="3.4.21.26"/>
    </reaction>
</comment>
<dbReference type="Proteomes" id="UP000391834">
    <property type="component" value="Unassembled WGS sequence"/>
</dbReference>
<dbReference type="PANTHER" id="PTHR42881:SF2">
    <property type="entry name" value="PROLYL ENDOPEPTIDASE"/>
    <property type="match status" value="1"/>
</dbReference>
<organism evidence="9 10">
    <name type="scientific">Prolixibacter bellariivorans</name>
    <dbReference type="NCBI Taxonomy" id="314319"/>
    <lineage>
        <taxon>Bacteria</taxon>
        <taxon>Pseudomonadati</taxon>
        <taxon>Bacteroidota</taxon>
        <taxon>Bacteroidia</taxon>
        <taxon>Marinilabiliales</taxon>
        <taxon>Prolixibacteraceae</taxon>
        <taxon>Prolixibacter</taxon>
    </lineage>
</organism>
<dbReference type="Gene3D" id="2.130.10.120">
    <property type="entry name" value="Prolyl oligopeptidase, N-terminal domain"/>
    <property type="match status" value="1"/>
</dbReference>
<dbReference type="Gene3D" id="3.40.50.1820">
    <property type="entry name" value="alpha/beta hydrolase"/>
    <property type="match status" value="1"/>
</dbReference>
<evidence type="ECO:0000256" key="4">
    <source>
        <dbReference type="ARBA" id="ARBA00022801"/>
    </source>
</evidence>
<feature type="chain" id="PRO_5024422011" description="prolyl oligopeptidase" evidence="6">
    <location>
        <begin position="18"/>
        <end position="693"/>
    </location>
</feature>
<keyword evidence="10" id="KW-1185">Reference proteome</keyword>
<dbReference type="GO" id="GO:0004252">
    <property type="term" value="F:serine-type endopeptidase activity"/>
    <property type="evidence" value="ECO:0007669"/>
    <property type="project" value="UniProtKB-EC"/>
</dbReference>
<dbReference type="PRINTS" id="PR00862">
    <property type="entry name" value="PROLIGOPTASE"/>
</dbReference>
<protein>
    <recommendedName>
        <fullName evidence="2">prolyl oligopeptidase</fullName>
        <ecNumber evidence="2">3.4.21.26</ecNumber>
    </recommendedName>
</protein>
<reference evidence="9 10" key="1">
    <citation type="submission" date="2019-10" db="EMBL/GenBank/DDBJ databases">
        <title>Prolixibacter strains distinguished by the presence of nitrate reductase genes were adept at nitrate-dependent anaerobic corrosion of metallic iron and carbon steel.</title>
        <authorList>
            <person name="Iino T."/>
            <person name="Shono N."/>
            <person name="Ito K."/>
            <person name="Nakamura R."/>
            <person name="Sueoka K."/>
            <person name="Harayama S."/>
            <person name="Ohkuma M."/>
        </authorList>
    </citation>
    <scope>NUCLEOTIDE SEQUENCE [LARGE SCALE GENOMIC DNA]</scope>
    <source>
        <strain evidence="9 10">JCM 13498</strain>
    </source>
</reference>
<dbReference type="InterPro" id="IPR051167">
    <property type="entry name" value="Prolyl_oligopep/macrocyclase"/>
</dbReference>
<evidence type="ECO:0000256" key="5">
    <source>
        <dbReference type="ARBA" id="ARBA00022825"/>
    </source>
</evidence>
<proteinExistence type="predicted"/>
<evidence type="ECO:0000259" key="8">
    <source>
        <dbReference type="Pfam" id="PF02897"/>
    </source>
</evidence>
<dbReference type="GO" id="GO:0005829">
    <property type="term" value="C:cytosol"/>
    <property type="evidence" value="ECO:0007669"/>
    <property type="project" value="TreeGrafter"/>
</dbReference>
<dbReference type="OrthoDB" id="9801421at2"/>
<evidence type="ECO:0000256" key="3">
    <source>
        <dbReference type="ARBA" id="ARBA00022670"/>
    </source>
</evidence>
<keyword evidence="3" id="KW-0645">Protease</keyword>
<evidence type="ECO:0000256" key="6">
    <source>
        <dbReference type="SAM" id="SignalP"/>
    </source>
</evidence>
<dbReference type="EMBL" id="BLAX01000001">
    <property type="protein sequence ID" value="GET33872.1"/>
    <property type="molecule type" value="Genomic_DNA"/>
</dbReference>
<evidence type="ECO:0000313" key="9">
    <source>
        <dbReference type="EMBL" id="GET33872.1"/>
    </source>
</evidence>
<keyword evidence="5" id="KW-0720">Serine protease</keyword>
<feature type="domain" description="Peptidase S9 prolyl oligopeptidase catalytic" evidence="7">
    <location>
        <begin position="477"/>
        <end position="689"/>
    </location>
</feature>
<dbReference type="InterPro" id="IPR002470">
    <property type="entry name" value="Peptidase_S9A"/>
</dbReference>
<evidence type="ECO:0000256" key="1">
    <source>
        <dbReference type="ARBA" id="ARBA00001070"/>
    </source>
</evidence>
<dbReference type="SUPFAM" id="SSF50993">
    <property type="entry name" value="Peptidase/esterase 'gauge' domain"/>
    <property type="match status" value="1"/>
</dbReference>
<dbReference type="InterPro" id="IPR029058">
    <property type="entry name" value="AB_hydrolase_fold"/>
</dbReference>
<dbReference type="InterPro" id="IPR023302">
    <property type="entry name" value="Pept_S9A_N"/>
</dbReference>
<dbReference type="RefSeq" id="WP_027585371.1">
    <property type="nucleotide sequence ID" value="NZ_BLAX01000001.1"/>
</dbReference>
<feature type="signal peptide" evidence="6">
    <location>
        <begin position="1"/>
        <end position="17"/>
    </location>
</feature>
<dbReference type="InterPro" id="IPR001375">
    <property type="entry name" value="Peptidase_S9_cat"/>
</dbReference>
<gene>
    <name evidence="9" type="ORF">PbJCM13498_27350</name>
</gene>
<dbReference type="Pfam" id="PF02897">
    <property type="entry name" value="Peptidase_S9_N"/>
    <property type="match status" value="1"/>
</dbReference>
<comment type="caution">
    <text evidence="9">The sequence shown here is derived from an EMBL/GenBank/DDBJ whole genome shotgun (WGS) entry which is preliminary data.</text>
</comment>
<sequence>MKKLMTILLLLPFTLTAQPLIYPPAKKSATVDTFYHHYIVPDPYRWMENLQTPELKEWLEAEKELSKKYLKKTGYQFSTKTKIDQYSYAKYKIVRKIGKYYFGYGYYNNLGVAALVFKDNLKADWNLLVDPNYISSHDKITLRYYRPNKSSKLLAYEYVRNGSDWAEANIVSLESGHHLKDHLVNLKFSPLAWRGNGFYYSRYPNEKRLEKTLNQEVFYHKVGTSQDEDQLVFKRNDPTRQFDFNTTKNERFFVLKEEVPATGTCNIFYIDFNDPNPILKPLLMKFPDDINIVGACNGKFIAKTWHNSQNGIVVEIDPKNPYQWKTLVPEFPNAVLTDVILTDEKLVVAHQSPFQPILSVYSYEGKLLHSKELMLGTDVSGFSESADGEELLYYLSGFTLPRVLFSLNLYNYENKPVEKTEVSFDYEDIVVKRAFYTARDSTQVPIFLVYMKGMEKNGNNPMLLEGYGGFGVLSTPHFDPGIILFLKKGGIFAYAAVRGGGDLGSDWVLAGQNLHKQTCINDFIDGATWLISQQYTNPTKLAITGASHGGMLVAAAAIQRPELFRAVVPQVGVFDILRLEKFTVGNVNTYEFGTVTDSTEFVNMLSYSPLQNIQPDVDYPAMLIMTSDNDDRVPPFQSYKFAAALQNRPAQKHPILLRVENKAGHYGSVTLRDDIDATADKYSFIFDQLIKKK</sequence>
<evidence type="ECO:0000259" key="7">
    <source>
        <dbReference type="Pfam" id="PF00326"/>
    </source>
</evidence>
<dbReference type="EC" id="3.4.21.26" evidence="2"/>
<dbReference type="PANTHER" id="PTHR42881">
    <property type="entry name" value="PROLYL ENDOPEPTIDASE"/>
    <property type="match status" value="1"/>
</dbReference>
<dbReference type="GO" id="GO:0006508">
    <property type="term" value="P:proteolysis"/>
    <property type="evidence" value="ECO:0007669"/>
    <property type="project" value="UniProtKB-KW"/>
</dbReference>
<dbReference type="Pfam" id="PF00326">
    <property type="entry name" value="Peptidase_S9"/>
    <property type="match status" value="1"/>
</dbReference>